<name>A0AAW0U334_SCYPA</name>
<feature type="compositionally biased region" description="Acidic residues" evidence="1">
    <location>
        <begin position="425"/>
        <end position="448"/>
    </location>
</feature>
<feature type="region of interest" description="Disordered" evidence="1">
    <location>
        <begin position="696"/>
        <end position="754"/>
    </location>
</feature>
<feature type="region of interest" description="Disordered" evidence="1">
    <location>
        <begin position="142"/>
        <end position="217"/>
    </location>
</feature>
<sequence>MRSGQYKLTGAGTRGVIPDVTLGQFRSSQCDLPSPSSEFPHLNSLVVTKSKLADGRPVNKSCENLSLTGGGARGAVTRVEQRVKNLLQRGESRLRQHSQGAATAEDVWQYGHVVTLPRRPRLSLALSHSALNHITSDTASCLSASSGYSSSSSSNYGSFKSNTSSSCSTLPRHKPGQPPSPHPSRPVTLVDNPMYDMTPSVLKRPRSPPPSPPHHIYDVTPDSDYDACQDAATRNDPLYDTIPAHLTAPPARLLTPDSGTHGGLDSLEESAPNSLECGELRAAEDQVARQCREYFERRLKNSENLKKRWSMCSSDSGADSGDSDSSPQGMMLSPDPNPIPAPSQSSSRVSNDSQDAAAASAAAGTSGKTALDHKMEFLRKEIASLMSQDNALFRQLLTLHDSISALKSAPIHAFRPPSPSSLDSFTEEEEEDEEDEEQDDEDEEEKEDNESHVQMSGENLRQQKTSKVEDLSEVDEGLETDHSTSHSTSPSSTLSSKCSWNSNFSSSSKVQLPTPGRLPHIVRGSSVAPVPSSPVEQVPLEASTHATPATQTDAESFTSVTNITSSKYSITTNEDFNINIAINSNNTGSAFTSGTSQRSISTSCLSKSSCYISSTTPEPNITKTFGGSLGSFSQQDGTRFTRTRVSIPPSARNRDRSARPESFRLSSDMASHTRVLLKARSFGGASLRESITNKYKKGRDYSRSSLREDHLRNHHHSSVSKVEFQQTGFATASGEPSVTVTNPSSQCSKTEVVHESSNSIKEQLEGANFHQKQTTSIKETSIVIINTVTRQEEVCHESSQGHEAYEDTAFNDQESRDPVSNQWSEPPRKPYSRASSLSSSLAVAGK</sequence>
<feature type="compositionally biased region" description="Polar residues" evidence="1">
    <location>
        <begin position="452"/>
        <end position="465"/>
    </location>
</feature>
<comment type="caution">
    <text evidence="2">The sequence shown here is derived from an EMBL/GenBank/DDBJ whole genome shotgun (WGS) entry which is preliminary data.</text>
</comment>
<reference evidence="2 3" key="1">
    <citation type="submission" date="2023-03" db="EMBL/GenBank/DDBJ databases">
        <title>High-quality genome of Scylla paramamosain provides insights in environmental adaptation.</title>
        <authorList>
            <person name="Zhang L."/>
        </authorList>
    </citation>
    <scope>NUCLEOTIDE SEQUENCE [LARGE SCALE GENOMIC DNA]</scope>
    <source>
        <strain evidence="2">LZ_2023a</strain>
        <tissue evidence="2">Muscle</tissue>
    </source>
</reference>
<feature type="compositionally biased region" description="Low complexity" evidence="1">
    <location>
        <begin position="142"/>
        <end position="168"/>
    </location>
</feature>
<dbReference type="EMBL" id="JARAKH010000019">
    <property type="protein sequence ID" value="KAK8394171.1"/>
    <property type="molecule type" value="Genomic_DNA"/>
</dbReference>
<feature type="compositionally biased region" description="Basic and acidic residues" evidence="1">
    <location>
        <begin position="698"/>
        <end position="711"/>
    </location>
</feature>
<feature type="compositionally biased region" description="Low complexity" evidence="1">
    <location>
        <begin position="313"/>
        <end position="326"/>
    </location>
</feature>
<dbReference type="Proteomes" id="UP001487740">
    <property type="component" value="Unassembled WGS sequence"/>
</dbReference>
<feature type="region of interest" description="Disordered" evidence="1">
    <location>
        <begin position="794"/>
        <end position="846"/>
    </location>
</feature>
<feature type="region of interest" description="Disordered" evidence="1">
    <location>
        <begin position="627"/>
        <end position="666"/>
    </location>
</feature>
<feature type="compositionally biased region" description="Basic and acidic residues" evidence="1">
    <location>
        <begin position="794"/>
        <end position="805"/>
    </location>
</feature>
<accession>A0AAW0U334</accession>
<feature type="region of interest" description="Disordered" evidence="1">
    <location>
        <begin position="250"/>
        <end position="271"/>
    </location>
</feature>
<feature type="compositionally biased region" description="Low complexity" evidence="1">
    <location>
        <begin position="343"/>
        <end position="368"/>
    </location>
</feature>
<feature type="compositionally biased region" description="Low complexity" evidence="1">
    <location>
        <begin position="832"/>
        <end position="846"/>
    </location>
</feature>
<feature type="region of interest" description="Disordered" evidence="1">
    <location>
        <begin position="410"/>
        <end position="536"/>
    </location>
</feature>
<organism evidence="2 3">
    <name type="scientific">Scylla paramamosain</name>
    <name type="common">Mud crab</name>
    <dbReference type="NCBI Taxonomy" id="85552"/>
    <lineage>
        <taxon>Eukaryota</taxon>
        <taxon>Metazoa</taxon>
        <taxon>Ecdysozoa</taxon>
        <taxon>Arthropoda</taxon>
        <taxon>Crustacea</taxon>
        <taxon>Multicrustacea</taxon>
        <taxon>Malacostraca</taxon>
        <taxon>Eumalacostraca</taxon>
        <taxon>Eucarida</taxon>
        <taxon>Decapoda</taxon>
        <taxon>Pleocyemata</taxon>
        <taxon>Brachyura</taxon>
        <taxon>Eubrachyura</taxon>
        <taxon>Portunoidea</taxon>
        <taxon>Portunidae</taxon>
        <taxon>Portuninae</taxon>
        <taxon>Scylla</taxon>
    </lineage>
</organism>
<evidence type="ECO:0000313" key="2">
    <source>
        <dbReference type="EMBL" id="KAK8394171.1"/>
    </source>
</evidence>
<feature type="compositionally biased region" description="Low complexity" evidence="1">
    <location>
        <begin position="485"/>
        <end position="509"/>
    </location>
</feature>
<feature type="region of interest" description="Disordered" evidence="1">
    <location>
        <begin position="310"/>
        <end position="368"/>
    </location>
</feature>
<evidence type="ECO:0000313" key="3">
    <source>
        <dbReference type="Proteomes" id="UP001487740"/>
    </source>
</evidence>
<evidence type="ECO:0000256" key="1">
    <source>
        <dbReference type="SAM" id="MobiDB-lite"/>
    </source>
</evidence>
<feature type="compositionally biased region" description="Polar residues" evidence="1">
    <location>
        <begin position="627"/>
        <end position="644"/>
    </location>
</feature>
<feature type="compositionally biased region" description="Low complexity" evidence="1">
    <location>
        <begin position="525"/>
        <end position="536"/>
    </location>
</feature>
<gene>
    <name evidence="2" type="ORF">O3P69_006398</name>
</gene>
<dbReference type="AlphaFoldDB" id="A0AAW0U334"/>
<protein>
    <submittedName>
        <fullName evidence="2">Uncharacterized protein</fullName>
    </submittedName>
</protein>
<feature type="compositionally biased region" description="Polar residues" evidence="1">
    <location>
        <begin position="719"/>
        <end position="754"/>
    </location>
</feature>
<feature type="compositionally biased region" description="Basic and acidic residues" evidence="1">
    <location>
        <begin position="652"/>
        <end position="662"/>
    </location>
</feature>
<proteinExistence type="predicted"/>
<keyword evidence="3" id="KW-1185">Reference proteome</keyword>